<dbReference type="Pfam" id="PF07690">
    <property type="entry name" value="MFS_1"/>
    <property type="match status" value="1"/>
</dbReference>
<feature type="transmembrane region" description="Helical" evidence="5">
    <location>
        <begin position="387"/>
        <end position="406"/>
    </location>
</feature>
<feature type="transmembrane region" description="Helical" evidence="5">
    <location>
        <begin position="162"/>
        <end position="181"/>
    </location>
</feature>
<feature type="transmembrane region" description="Helical" evidence="5">
    <location>
        <begin position="353"/>
        <end position="375"/>
    </location>
</feature>
<feature type="transmembrane region" description="Helical" evidence="5">
    <location>
        <begin position="225"/>
        <end position="247"/>
    </location>
</feature>
<dbReference type="PANTHER" id="PTHR11662:SF399">
    <property type="entry name" value="FI19708P1-RELATED"/>
    <property type="match status" value="1"/>
</dbReference>
<evidence type="ECO:0000259" key="6">
    <source>
        <dbReference type="PROSITE" id="PS50850"/>
    </source>
</evidence>
<dbReference type="Gene3D" id="1.20.1250.20">
    <property type="entry name" value="MFS general substrate transporter like domains"/>
    <property type="match status" value="2"/>
</dbReference>
<protein>
    <submittedName>
        <fullName evidence="7">Putative sulfoacetate transporter SauU</fullName>
    </submittedName>
</protein>
<gene>
    <name evidence="7" type="primary">sauU</name>
    <name evidence="7" type="ORF">MFFC18_46760</name>
</gene>
<evidence type="ECO:0000256" key="4">
    <source>
        <dbReference type="ARBA" id="ARBA00023136"/>
    </source>
</evidence>
<evidence type="ECO:0000256" key="1">
    <source>
        <dbReference type="ARBA" id="ARBA00004141"/>
    </source>
</evidence>
<evidence type="ECO:0000313" key="7">
    <source>
        <dbReference type="EMBL" id="QEG24754.1"/>
    </source>
</evidence>
<dbReference type="RefSeq" id="WP_075083689.1">
    <property type="nucleotide sequence ID" value="NZ_CP042912.1"/>
</dbReference>
<keyword evidence="2 5" id="KW-0812">Transmembrane</keyword>
<evidence type="ECO:0000256" key="5">
    <source>
        <dbReference type="SAM" id="Phobius"/>
    </source>
</evidence>
<feature type="transmembrane region" description="Helical" evidence="5">
    <location>
        <begin position="300"/>
        <end position="318"/>
    </location>
</feature>
<dbReference type="InterPro" id="IPR050382">
    <property type="entry name" value="MFS_Na/Anion_cotransporter"/>
</dbReference>
<dbReference type="PANTHER" id="PTHR11662">
    <property type="entry name" value="SOLUTE CARRIER FAMILY 17"/>
    <property type="match status" value="1"/>
</dbReference>
<feature type="transmembrane region" description="Helical" evidence="5">
    <location>
        <begin position="42"/>
        <end position="60"/>
    </location>
</feature>
<name>A0A5B9PER6_9BACT</name>
<feature type="transmembrane region" description="Helical" evidence="5">
    <location>
        <begin position="98"/>
        <end position="116"/>
    </location>
</feature>
<evidence type="ECO:0000256" key="2">
    <source>
        <dbReference type="ARBA" id="ARBA00022692"/>
    </source>
</evidence>
<reference evidence="7 8" key="1">
    <citation type="submission" date="2019-08" db="EMBL/GenBank/DDBJ databases">
        <title>Deep-cultivation of Planctomycetes and their phenomic and genomic characterization uncovers novel biology.</title>
        <authorList>
            <person name="Wiegand S."/>
            <person name="Jogler M."/>
            <person name="Boedeker C."/>
            <person name="Pinto D."/>
            <person name="Vollmers J."/>
            <person name="Rivas-Marin E."/>
            <person name="Kohn T."/>
            <person name="Peeters S.H."/>
            <person name="Heuer A."/>
            <person name="Rast P."/>
            <person name="Oberbeckmann S."/>
            <person name="Bunk B."/>
            <person name="Jeske O."/>
            <person name="Meyerdierks A."/>
            <person name="Storesund J.E."/>
            <person name="Kallscheuer N."/>
            <person name="Luecker S."/>
            <person name="Lage O.M."/>
            <person name="Pohl T."/>
            <person name="Merkel B.J."/>
            <person name="Hornburger P."/>
            <person name="Mueller R.-W."/>
            <person name="Bruemmer F."/>
            <person name="Labrenz M."/>
            <person name="Spormann A.M."/>
            <person name="Op den Camp H."/>
            <person name="Overmann J."/>
            <person name="Amann R."/>
            <person name="Jetten M.S.M."/>
            <person name="Mascher T."/>
            <person name="Medema M.H."/>
            <person name="Devos D.P."/>
            <person name="Kaster A.-K."/>
            <person name="Ovreas L."/>
            <person name="Rohde M."/>
            <person name="Galperin M.Y."/>
            <person name="Jogler C."/>
        </authorList>
    </citation>
    <scope>NUCLEOTIDE SEQUENCE [LARGE SCALE GENOMIC DNA]</scope>
    <source>
        <strain evidence="7 8">FC18</strain>
    </source>
</reference>
<dbReference type="GO" id="GO:0016020">
    <property type="term" value="C:membrane"/>
    <property type="evidence" value="ECO:0007669"/>
    <property type="project" value="UniProtKB-SubCell"/>
</dbReference>
<feature type="transmembrane region" description="Helical" evidence="5">
    <location>
        <begin position="72"/>
        <end position="92"/>
    </location>
</feature>
<dbReference type="CDD" id="cd17319">
    <property type="entry name" value="MFS_ExuT_GudP_like"/>
    <property type="match status" value="1"/>
</dbReference>
<dbReference type="Proteomes" id="UP000322214">
    <property type="component" value="Chromosome"/>
</dbReference>
<dbReference type="InterPro" id="IPR020846">
    <property type="entry name" value="MFS_dom"/>
</dbReference>
<feature type="transmembrane region" description="Helical" evidence="5">
    <location>
        <begin position="324"/>
        <end position="346"/>
    </location>
</feature>
<keyword evidence="8" id="KW-1185">Reference proteome</keyword>
<dbReference type="SUPFAM" id="SSF103473">
    <property type="entry name" value="MFS general substrate transporter"/>
    <property type="match status" value="1"/>
</dbReference>
<dbReference type="GO" id="GO:0022857">
    <property type="term" value="F:transmembrane transporter activity"/>
    <property type="evidence" value="ECO:0007669"/>
    <property type="project" value="InterPro"/>
</dbReference>
<feature type="transmembrane region" description="Helical" evidence="5">
    <location>
        <begin position="267"/>
        <end position="288"/>
    </location>
</feature>
<sequence>MPFRFLLVALTFCLSLLLYIDRACISTSKEAMVEEFGFTDVQWGWAMAIFTLGYALAQTPTGTLADRTGPRALLGCIVGLWSLMTAVTGAVGGYVQLLIARFIFGATEAGAFPGLARATFNWYPVKERGLVTGINFSASRLGGAAAMFLMPMLIAAVGWRGAFYILGGVGIVFAAIWVLVFRNDPTEHPRVSEAEKEYILANRQQVSSESVSQIPFATIIRSTSVWLAMIQYFCSNFTFFFALTWLFPYVKETYDLNPSTAGLLCALPLIGGAAGNWFSGFLVDFLFVRSGLVWSRRIPAIIGFTLAAIGLYCSLQMTDATSTILFFTLALFGADMTLSPSWSYCVDIGGKSAGAVSGTMNMAGNLGSFATALAFPTIKSYFGGPSAFFVFAAVLNVVAIAIWFRMRPDQAIGEK</sequence>
<dbReference type="InterPro" id="IPR011701">
    <property type="entry name" value="MFS"/>
</dbReference>
<feature type="transmembrane region" description="Helical" evidence="5">
    <location>
        <begin position="137"/>
        <end position="156"/>
    </location>
</feature>
<evidence type="ECO:0000256" key="3">
    <source>
        <dbReference type="ARBA" id="ARBA00022989"/>
    </source>
</evidence>
<evidence type="ECO:0000313" key="8">
    <source>
        <dbReference type="Proteomes" id="UP000322214"/>
    </source>
</evidence>
<feature type="domain" description="Major facilitator superfamily (MFS) profile" evidence="6">
    <location>
        <begin position="7"/>
        <end position="410"/>
    </location>
</feature>
<keyword evidence="3 5" id="KW-1133">Transmembrane helix</keyword>
<accession>A0A5B9PER6</accession>
<dbReference type="PROSITE" id="PS50850">
    <property type="entry name" value="MFS"/>
    <property type="match status" value="1"/>
</dbReference>
<keyword evidence="4 5" id="KW-0472">Membrane</keyword>
<dbReference type="EMBL" id="CP042912">
    <property type="protein sequence ID" value="QEG24754.1"/>
    <property type="molecule type" value="Genomic_DNA"/>
</dbReference>
<dbReference type="AlphaFoldDB" id="A0A5B9PER6"/>
<organism evidence="7 8">
    <name type="scientific">Mariniblastus fucicola</name>
    <dbReference type="NCBI Taxonomy" id="980251"/>
    <lineage>
        <taxon>Bacteria</taxon>
        <taxon>Pseudomonadati</taxon>
        <taxon>Planctomycetota</taxon>
        <taxon>Planctomycetia</taxon>
        <taxon>Pirellulales</taxon>
        <taxon>Pirellulaceae</taxon>
        <taxon>Mariniblastus</taxon>
    </lineage>
</organism>
<dbReference type="KEGG" id="mff:MFFC18_46760"/>
<comment type="subcellular location">
    <subcellularLocation>
        <location evidence="1">Membrane</location>
        <topology evidence="1">Multi-pass membrane protein</topology>
    </subcellularLocation>
</comment>
<dbReference type="STRING" id="980251.GCA_001642875_00893"/>
<dbReference type="OrthoDB" id="6360at2"/>
<dbReference type="InterPro" id="IPR036259">
    <property type="entry name" value="MFS_trans_sf"/>
</dbReference>
<proteinExistence type="predicted"/>